<dbReference type="PROSITE" id="PS50157">
    <property type="entry name" value="ZINC_FINGER_C2H2_2"/>
    <property type="match status" value="1"/>
</dbReference>
<keyword evidence="1" id="KW-0863">Zinc-finger</keyword>
<sequence length="93" mass="10955">MSSKTASPTKEKFTPSARPLKCKFCWRRFKYRDCLTDHMRRDHLQTIMNSIIERKKSQLSQSGGLLVIEQHEIEAELDERKPVRVSVIKRLPN</sequence>
<evidence type="ECO:0000259" key="2">
    <source>
        <dbReference type="PROSITE" id="PS50157"/>
    </source>
</evidence>
<feature type="domain" description="C2H2-type" evidence="2">
    <location>
        <begin position="20"/>
        <end position="43"/>
    </location>
</feature>
<evidence type="ECO:0000256" key="1">
    <source>
        <dbReference type="PROSITE-ProRule" id="PRU00042"/>
    </source>
</evidence>
<organism evidence="3 4">
    <name type="scientific">Oikopleura dioica</name>
    <name type="common">Tunicate</name>
    <dbReference type="NCBI Taxonomy" id="34765"/>
    <lineage>
        <taxon>Eukaryota</taxon>
        <taxon>Metazoa</taxon>
        <taxon>Chordata</taxon>
        <taxon>Tunicata</taxon>
        <taxon>Appendicularia</taxon>
        <taxon>Copelata</taxon>
        <taxon>Oikopleuridae</taxon>
        <taxon>Oikopleura</taxon>
    </lineage>
</organism>
<evidence type="ECO:0000313" key="3">
    <source>
        <dbReference type="EMBL" id="CAG5098285.1"/>
    </source>
</evidence>
<dbReference type="InterPro" id="IPR013087">
    <property type="entry name" value="Znf_C2H2_type"/>
</dbReference>
<evidence type="ECO:0000313" key="4">
    <source>
        <dbReference type="Proteomes" id="UP001158576"/>
    </source>
</evidence>
<gene>
    <name evidence="3" type="ORF">OKIOD_LOCUS7086</name>
</gene>
<proteinExistence type="predicted"/>
<dbReference type="EMBL" id="OU015569">
    <property type="protein sequence ID" value="CAG5098285.1"/>
    <property type="molecule type" value="Genomic_DNA"/>
</dbReference>
<dbReference type="SUPFAM" id="SSF57667">
    <property type="entry name" value="beta-beta-alpha zinc fingers"/>
    <property type="match status" value="1"/>
</dbReference>
<keyword evidence="4" id="KW-1185">Reference proteome</keyword>
<dbReference type="PROSITE" id="PS00028">
    <property type="entry name" value="ZINC_FINGER_C2H2_1"/>
    <property type="match status" value="1"/>
</dbReference>
<reference evidence="3 4" key="1">
    <citation type="submission" date="2021-04" db="EMBL/GenBank/DDBJ databases">
        <authorList>
            <person name="Bliznina A."/>
        </authorList>
    </citation>
    <scope>NUCLEOTIDE SEQUENCE [LARGE SCALE GENOMIC DNA]</scope>
</reference>
<keyword evidence="1" id="KW-0862">Zinc</keyword>
<dbReference type="Gene3D" id="3.30.160.60">
    <property type="entry name" value="Classic Zinc Finger"/>
    <property type="match status" value="1"/>
</dbReference>
<dbReference type="InterPro" id="IPR036236">
    <property type="entry name" value="Znf_C2H2_sf"/>
</dbReference>
<keyword evidence="1" id="KW-0479">Metal-binding</keyword>
<protein>
    <submittedName>
        <fullName evidence="3">Oidioi.mRNA.OKI2018_I69.XSR.g15528.t1.cds</fullName>
    </submittedName>
</protein>
<accession>A0ABN7SD56</accession>
<dbReference type="Proteomes" id="UP001158576">
    <property type="component" value="Chromosome XSR"/>
</dbReference>
<name>A0ABN7SD56_OIKDI</name>